<dbReference type="SUPFAM" id="SSF54909">
    <property type="entry name" value="Dimeric alpha+beta barrel"/>
    <property type="match status" value="1"/>
</dbReference>
<dbReference type="Pfam" id="PF07110">
    <property type="entry name" value="EthD"/>
    <property type="match status" value="1"/>
</dbReference>
<dbReference type="RefSeq" id="WP_345348115.1">
    <property type="nucleotide sequence ID" value="NZ_BAABFB010000059.1"/>
</dbReference>
<dbReference type="NCBIfam" id="TIGR02118">
    <property type="entry name" value="EthD family reductase"/>
    <property type="match status" value="1"/>
</dbReference>
<gene>
    <name evidence="2" type="ORF">GCM10023094_36380</name>
</gene>
<dbReference type="Gene3D" id="3.30.70.100">
    <property type="match status" value="1"/>
</dbReference>
<proteinExistence type="predicted"/>
<evidence type="ECO:0000313" key="3">
    <source>
        <dbReference type="Proteomes" id="UP001501183"/>
    </source>
</evidence>
<name>A0ABP8PCK9_9NOCA</name>
<dbReference type="InterPro" id="IPR009799">
    <property type="entry name" value="EthD_dom"/>
</dbReference>
<evidence type="ECO:0000259" key="1">
    <source>
        <dbReference type="Pfam" id="PF07110"/>
    </source>
</evidence>
<dbReference type="Proteomes" id="UP001501183">
    <property type="component" value="Unassembled WGS sequence"/>
</dbReference>
<dbReference type="InterPro" id="IPR011008">
    <property type="entry name" value="Dimeric_a/b-barrel"/>
</dbReference>
<evidence type="ECO:0000313" key="2">
    <source>
        <dbReference type="EMBL" id="GAA4484003.1"/>
    </source>
</evidence>
<feature type="domain" description="EthD" evidence="1">
    <location>
        <begin position="13"/>
        <end position="89"/>
    </location>
</feature>
<dbReference type="EMBL" id="BAABFB010000059">
    <property type="protein sequence ID" value="GAA4484003.1"/>
    <property type="molecule type" value="Genomic_DNA"/>
</dbReference>
<sequence>MTAVVVVCYGRPEDPDAFEAYYRDVHLPLARAVPGLSRLTWGRCAALGGGEPRYHMVARLEFPDAATMSAGLASTEMTAAGRDVRNFATGGVTMFTQEEQSVGSCS</sequence>
<accession>A0ABP8PCK9</accession>
<dbReference type="PANTHER" id="PTHR40260:SF2">
    <property type="entry name" value="BLR8190 PROTEIN"/>
    <property type="match status" value="1"/>
</dbReference>
<reference evidence="3" key="1">
    <citation type="journal article" date="2019" name="Int. J. Syst. Evol. Microbiol.">
        <title>The Global Catalogue of Microorganisms (GCM) 10K type strain sequencing project: providing services to taxonomists for standard genome sequencing and annotation.</title>
        <authorList>
            <consortium name="The Broad Institute Genomics Platform"/>
            <consortium name="The Broad Institute Genome Sequencing Center for Infectious Disease"/>
            <person name="Wu L."/>
            <person name="Ma J."/>
        </authorList>
    </citation>
    <scope>NUCLEOTIDE SEQUENCE [LARGE SCALE GENOMIC DNA]</scope>
    <source>
        <strain evidence="3">JCM 32206</strain>
    </source>
</reference>
<dbReference type="PANTHER" id="PTHR40260">
    <property type="entry name" value="BLR8190 PROTEIN"/>
    <property type="match status" value="1"/>
</dbReference>
<keyword evidence="3" id="KW-1185">Reference proteome</keyword>
<comment type="caution">
    <text evidence="2">The sequence shown here is derived from an EMBL/GenBank/DDBJ whole genome shotgun (WGS) entry which is preliminary data.</text>
</comment>
<protein>
    <submittedName>
        <fullName evidence="2">EthD family reductase</fullName>
    </submittedName>
</protein>
<organism evidence="2 3">
    <name type="scientific">Rhodococcus olei</name>
    <dbReference type="NCBI Taxonomy" id="2161675"/>
    <lineage>
        <taxon>Bacteria</taxon>
        <taxon>Bacillati</taxon>
        <taxon>Actinomycetota</taxon>
        <taxon>Actinomycetes</taxon>
        <taxon>Mycobacteriales</taxon>
        <taxon>Nocardiaceae</taxon>
        <taxon>Rhodococcus</taxon>
    </lineage>
</organism>